<dbReference type="EMBL" id="QOKV01000008">
    <property type="protein sequence ID" value="KAA0685269.1"/>
    <property type="molecule type" value="Genomic_DNA"/>
</dbReference>
<dbReference type="Gene3D" id="3.40.50.2300">
    <property type="match status" value="1"/>
</dbReference>
<dbReference type="InterPro" id="IPR021800">
    <property type="entry name" value="DUF3369"/>
</dbReference>
<dbReference type="AlphaFoldDB" id="A0A6L3B0V2"/>
<protein>
    <submittedName>
        <fullName evidence="5">DUF3369 domain-containing protein</fullName>
    </submittedName>
</protein>
<dbReference type="SUPFAM" id="SSF109604">
    <property type="entry name" value="HD-domain/PDEase-like"/>
    <property type="match status" value="1"/>
</dbReference>
<dbReference type="PANTHER" id="PTHR45228:SF9">
    <property type="entry name" value="3'3'-CGAMP-SPECIFIC PHOSPHODIESTERASE 2"/>
    <property type="match status" value="1"/>
</dbReference>
<evidence type="ECO:0000313" key="6">
    <source>
        <dbReference type="Proteomes" id="UP000476837"/>
    </source>
</evidence>
<evidence type="ECO:0000313" key="5">
    <source>
        <dbReference type="EMBL" id="KAA0685269.1"/>
    </source>
</evidence>
<dbReference type="CDD" id="cd00077">
    <property type="entry name" value="HDc"/>
    <property type="match status" value="1"/>
</dbReference>
<dbReference type="Pfam" id="PF13487">
    <property type="entry name" value="HD_5"/>
    <property type="match status" value="1"/>
</dbReference>
<proteinExistence type="predicted"/>
<dbReference type="GO" id="GO:0008081">
    <property type="term" value="F:phosphoric diester hydrolase activity"/>
    <property type="evidence" value="ECO:0007669"/>
    <property type="project" value="UniProtKB-ARBA"/>
</dbReference>
<dbReference type="InterPro" id="IPR001789">
    <property type="entry name" value="Sig_transdc_resp-reg_receiver"/>
</dbReference>
<evidence type="ECO:0000256" key="2">
    <source>
        <dbReference type="SAM" id="MobiDB-lite"/>
    </source>
</evidence>
<dbReference type="Pfam" id="PF11849">
    <property type="entry name" value="DUF3369"/>
    <property type="match status" value="1"/>
</dbReference>
<comment type="caution">
    <text evidence="5">The sequence shown here is derived from an EMBL/GenBank/DDBJ whole genome shotgun (WGS) entry which is preliminary data.</text>
</comment>
<name>A0A6L3B0V2_AZOBR</name>
<dbReference type="GO" id="GO:0000160">
    <property type="term" value="P:phosphorelay signal transduction system"/>
    <property type="evidence" value="ECO:0007669"/>
    <property type="project" value="InterPro"/>
</dbReference>
<gene>
    <name evidence="5" type="ORF">DS837_15020</name>
</gene>
<feature type="compositionally biased region" description="Acidic residues" evidence="2">
    <location>
        <begin position="9"/>
        <end position="23"/>
    </location>
</feature>
<dbReference type="SUPFAM" id="SSF52172">
    <property type="entry name" value="CheY-like"/>
    <property type="match status" value="1"/>
</dbReference>
<feature type="domain" description="HD-GYP" evidence="4">
    <location>
        <begin position="343"/>
        <end position="548"/>
    </location>
</feature>
<keyword evidence="1" id="KW-0597">Phosphoprotein</keyword>
<dbReference type="PANTHER" id="PTHR45228">
    <property type="entry name" value="CYCLIC DI-GMP PHOSPHODIESTERASE TM_0186-RELATED"/>
    <property type="match status" value="1"/>
</dbReference>
<reference evidence="5 6" key="1">
    <citation type="submission" date="2018-07" db="EMBL/GenBank/DDBJ databases">
        <title>Genome sequence of Roseomonas fauriae ATCC 49958.</title>
        <authorList>
            <person name="Sant'Anna F.H."/>
            <person name="Baldani J.I."/>
            <person name="Zilli J.E."/>
            <person name="Reis V.M."/>
            <person name="Hartmann A."/>
            <person name="Cruz L."/>
            <person name="de Souza E.M."/>
            <person name="de Oliveira Pedrosa F."/>
            <person name="Passaglia L.M.P."/>
        </authorList>
    </citation>
    <scope>NUCLEOTIDE SEQUENCE [LARGE SCALE GENOMIC DNA]</scope>
    <source>
        <strain evidence="5 6">ATCC 49958</strain>
    </source>
</reference>
<accession>A0A6L3B0V2</accession>
<feature type="modified residue" description="4-aspartylphosphate" evidence="1">
    <location>
        <position position="93"/>
    </location>
</feature>
<evidence type="ECO:0000256" key="1">
    <source>
        <dbReference type="PROSITE-ProRule" id="PRU00169"/>
    </source>
</evidence>
<organism evidence="5 6">
    <name type="scientific">Azospirillum brasilense</name>
    <dbReference type="NCBI Taxonomy" id="192"/>
    <lineage>
        <taxon>Bacteria</taxon>
        <taxon>Pseudomonadati</taxon>
        <taxon>Pseudomonadota</taxon>
        <taxon>Alphaproteobacteria</taxon>
        <taxon>Rhodospirillales</taxon>
        <taxon>Azospirillaceae</taxon>
        <taxon>Azospirillum</taxon>
    </lineage>
</organism>
<feature type="domain" description="Response regulatory" evidence="3">
    <location>
        <begin position="38"/>
        <end position="162"/>
    </location>
</feature>
<dbReference type="PROSITE" id="PS50110">
    <property type="entry name" value="RESPONSE_REGULATORY"/>
    <property type="match status" value="1"/>
</dbReference>
<dbReference type="PROSITE" id="PS51832">
    <property type="entry name" value="HD_GYP"/>
    <property type="match status" value="1"/>
</dbReference>
<sequence length="548" mass="58859">MSDIQGWGQDEDDDLLFADEDAPDPLSATSGPAAAPWKLLIVDDDPEVHAITRVVLNDVTFDGRRLHFLSAHSGGEARAILNDHPDIAAVLLDVVMETEDAGLRLVHHIREVLGNRRVRIILRTGQPGQAPERRVIVSYDINDYKAKSELTAQKLFTTTVAALRSYQHIDTIERNRQGLETIVDAAGTLFEQRSMDRFAVGVVERVAALLPRAAGAFLCAVPSGLNPEGPNPEGPNSESPPHGRSWEAVVLCGTGVFADAAGRPVGAVLPDAACADIAAALARGCSLHRDDHSVAPFQTRSPGPVALFIGGHGGLPDVERRLLEIFCSRMSVGFDNVALYEQLRLAQIATVHALGKLAEYKDEVTGEHVRRIGRWATAIARELQAQGACGGAADDLFCELIGLASMLHDVGKVAIPDQILRKPGKLAPEEITQMREHATIGGRILRDASGPVGGRSYLSMGAEIAESHHEKFDGTGYPHGLAGDAIPLSGRIVAVADVYDALLHRRPYKEAWELAAVVDLIRAEAGRHFDPRVVSAFVAVLERGGPEA</sequence>
<dbReference type="InterPro" id="IPR011006">
    <property type="entry name" value="CheY-like_superfamily"/>
</dbReference>
<dbReference type="SMART" id="SM00471">
    <property type="entry name" value="HDc"/>
    <property type="match status" value="1"/>
</dbReference>
<dbReference type="InterPro" id="IPR037522">
    <property type="entry name" value="HD_GYP_dom"/>
</dbReference>
<dbReference type="Proteomes" id="UP000476837">
    <property type="component" value="Unassembled WGS sequence"/>
</dbReference>
<dbReference type="InterPro" id="IPR003607">
    <property type="entry name" value="HD/PDEase_dom"/>
</dbReference>
<dbReference type="Gene3D" id="1.10.3210.10">
    <property type="entry name" value="Hypothetical protein af1432"/>
    <property type="match status" value="1"/>
</dbReference>
<evidence type="ECO:0000259" key="4">
    <source>
        <dbReference type="PROSITE" id="PS51832"/>
    </source>
</evidence>
<dbReference type="InterPro" id="IPR052020">
    <property type="entry name" value="Cyclic_di-GMP/3'3'-cGAMP_PDE"/>
</dbReference>
<evidence type="ECO:0000259" key="3">
    <source>
        <dbReference type="PROSITE" id="PS50110"/>
    </source>
</evidence>
<feature type="region of interest" description="Disordered" evidence="2">
    <location>
        <begin position="1"/>
        <end position="30"/>
    </location>
</feature>